<reference evidence="3 4" key="1">
    <citation type="submission" date="2019-07" db="EMBL/GenBank/DDBJ databases">
        <title>Genomics analysis of Aphanomyces spp. identifies a new class of oomycete effector associated with host adaptation.</title>
        <authorList>
            <person name="Gaulin E."/>
        </authorList>
    </citation>
    <scope>NUCLEOTIDE SEQUENCE [LARGE SCALE GENOMIC DNA]</scope>
    <source>
        <strain evidence="3 4">ATCC 201684</strain>
    </source>
</reference>
<feature type="domain" description="RING-type" evidence="2">
    <location>
        <begin position="27"/>
        <end position="81"/>
    </location>
</feature>
<keyword evidence="4" id="KW-1185">Reference proteome</keyword>
<keyword evidence="1" id="KW-0862">Zinc</keyword>
<dbReference type="GO" id="GO:0016567">
    <property type="term" value="P:protein ubiquitination"/>
    <property type="evidence" value="ECO:0007669"/>
    <property type="project" value="InterPro"/>
</dbReference>
<evidence type="ECO:0000313" key="3">
    <source>
        <dbReference type="EMBL" id="KAF0744271.1"/>
    </source>
</evidence>
<evidence type="ECO:0000313" key="4">
    <source>
        <dbReference type="Proteomes" id="UP000481153"/>
    </source>
</evidence>
<organism evidence="3 4">
    <name type="scientific">Aphanomyces euteiches</name>
    <dbReference type="NCBI Taxonomy" id="100861"/>
    <lineage>
        <taxon>Eukaryota</taxon>
        <taxon>Sar</taxon>
        <taxon>Stramenopiles</taxon>
        <taxon>Oomycota</taxon>
        <taxon>Saprolegniomycetes</taxon>
        <taxon>Saprolegniales</taxon>
        <taxon>Verrucalvaceae</taxon>
        <taxon>Aphanomyces</taxon>
    </lineage>
</organism>
<dbReference type="EMBL" id="VJMJ01000009">
    <property type="protein sequence ID" value="KAF0744271.1"/>
    <property type="molecule type" value="Genomic_DNA"/>
</dbReference>
<dbReference type="Proteomes" id="UP000481153">
    <property type="component" value="Unassembled WGS sequence"/>
</dbReference>
<sequence length="467" mass="53306">MLLIDVLNDDTAMMQCASDIKRSLVGCQICFEDFDKEKIVTRICSRSCRAVVCQGCLESYISVRIQSIPAGVLAKLDCPICLIPVNLMRWKARCSVVSNLVDDFASQVAAACNVLCPSCHNTSNVLPLPETTSDNPLKMTSSLVQQVPKLRQICQQYCRHEVSLAELCQFIRDTFGDLYTDVAARIVPLIHDTERRAALFLRLTREQPFIRSSCCNADICFNCLTKGHHDGSPCRAFLAEVEDVAACPSCRLTLVKGDGCDWVTCFCGIGFSWTPEVRRYQFRQVPEKALDALIAVFVPFVQMRRLRRKVLPALKRHVNIAKFHKQFVAVAQILRAVAHHRRRLHLVLPQLKAQVVMLNITKHKRQMLVVCEFLRRRMWKRRVVAGVLKSHAFHDAILQRRQKYCIHMLQTSPWLKARMVVFVQRWCHAITAYLAMIFKRKQNVLASLLDHCRSVDPSTISQDARET</sequence>
<dbReference type="PANTHER" id="PTHR11685">
    <property type="entry name" value="RBR FAMILY RING FINGER AND IBR DOMAIN-CONTAINING"/>
    <property type="match status" value="1"/>
</dbReference>
<dbReference type="Gene3D" id="3.30.40.10">
    <property type="entry name" value="Zinc/RING finger domain, C3HC4 (zinc finger)"/>
    <property type="match status" value="1"/>
</dbReference>
<evidence type="ECO:0000256" key="1">
    <source>
        <dbReference type="PROSITE-ProRule" id="PRU00175"/>
    </source>
</evidence>
<keyword evidence="1" id="KW-0863">Zinc-finger</keyword>
<dbReference type="SUPFAM" id="SSF57850">
    <property type="entry name" value="RING/U-box"/>
    <property type="match status" value="2"/>
</dbReference>
<gene>
    <name evidence="3" type="ORF">Ae201684_000760</name>
</gene>
<dbReference type="GO" id="GO:0008270">
    <property type="term" value="F:zinc ion binding"/>
    <property type="evidence" value="ECO:0007669"/>
    <property type="project" value="UniProtKB-KW"/>
</dbReference>
<comment type="caution">
    <text evidence="3">The sequence shown here is derived from an EMBL/GenBank/DDBJ whole genome shotgun (WGS) entry which is preliminary data.</text>
</comment>
<dbReference type="InterPro" id="IPR031127">
    <property type="entry name" value="E3_UB_ligase_RBR"/>
</dbReference>
<dbReference type="GO" id="GO:0004842">
    <property type="term" value="F:ubiquitin-protein transferase activity"/>
    <property type="evidence" value="ECO:0007669"/>
    <property type="project" value="InterPro"/>
</dbReference>
<dbReference type="InterPro" id="IPR001841">
    <property type="entry name" value="Znf_RING"/>
</dbReference>
<evidence type="ECO:0000259" key="2">
    <source>
        <dbReference type="PROSITE" id="PS50089"/>
    </source>
</evidence>
<dbReference type="AlphaFoldDB" id="A0A6G0XUC3"/>
<dbReference type="VEuPathDB" id="FungiDB:AeMF1_000720"/>
<accession>A0A6G0XUC3</accession>
<dbReference type="InterPro" id="IPR013083">
    <property type="entry name" value="Znf_RING/FYVE/PHD"/>
</dbReference>
<proteinExistence type="predicted"/>
<keyword evidence="1" id="KW-0479">Metal-binding</keyword>
<name>A0A6G0XUC3_9STRA</name>
<protein>
    <recommendedName>
        <fullName evidence="2">RING-type domain-containing protein</fullName>
    </recommendedName>
</protein>
<dbReference type="PROSITE" id="PS50089">
    <property type="entry name" value="ZF_RING_2"/>
    <property type="match status" value="1"/>
</dbReference>